<feature type="non-terminal residue" evidence="2">
    <location>
        <position position="1"/>
    </location>
</feature>
<dbReference type="Pfam" id="PF10369">
    <property type="entry name" value="ALS_ss_C"/>
    <property type="match status" value="1"/>
</dbReference>
<sequence length="48" mass="5386">AKLIFNNSKKYAFEITNSPDIINSFIFELNKIGTIDVSRTGLIAILKN</sequence>
<dbReference type="InterPro" id="IPR027271">
    <property type="entry name" value="Acetolactate_synth/TF_NikR_C"/>
</dbReference>
<proteinExistence type="predicted"/>
<dbReference type="AlphaFoldDB" id="A0A382XE19"/>
<protein>
    <recommendedName>
        <fullName evidence="1">Acetolactate synthase small subunit C-terminal domain-containing protein</fullName>
    </recommendedName>
</protein>
<dbReference type="EMBL" id="UINC01167096">
    <property type="protein sequence ID" value="SVD69407.1"/>
    <property type="molecule type" value="Genomic_DNA"/>
</dbReference>
<dbReference type="InterPro" id="IPR045865">
    <property type="entry name" value="ACT-like_dom_sf"/>
</dbReference>
<name>A0A382XE19_9ZZZZ</name>
<organism evidence="2">
    <name type="scientific">marine metagenome</name>
    <dbReference type="NCBI Taxonomy" id="408172"/>
    <lineage>
        <taxon>unclassified sequences</taxon>
        <taxon>metagenomes</taxon>
        <taxon>ecological metagenomes</taxon>
    </lineage>
</organism>
<feature type="domain" description="Acetolactate synthase small subunit C-terminal" evidence="1">
    <location>
        <begin position="7"/>
        <end position="47"/>
    </location>
</feature>
<evidence type="ECO:0000259" key="1">
    <source>
        <dbReference type="Pfam" id="PF10369"/>
    </source>
</evidence>
<gene>
    <name evidence="2" type="ORF">METZ01_LOCUS422261</name>
</gene>
<reference evidence="2" key="1">
    <citation type="submission" date="2018-05" db="EMBL/GenBank/DDBJ databases">
        <authorList>
            <person name="Lanie J.A."/>
            <person name="Ng W.-L."/>
            <person name="Kazmierczak K.M."/>
            <person name="Andrzejewski T.M."/>
            <person name="Davidsen T.M."/>
            <person name="Wayne K.J."/>
            <person name="Tettelin H."/>
            <person name="Glass J.I."/>
            <person name="Rusch D."/>
            <person name="Podicherti R."/>
            <person name="Tsui H.-C.T."/>
            <person name="Winkler M.E."/>
        </authorList>
    </citation>
    <scope>NUCLEOTIDE SEQUENCE</scope>
</reference>
<evidence type="ECO:0000313" key="2">
    <source>
        <dbReference type="EMBL" id="SVD69407.1"/>
    </source>
</evidence>
<dbReference type="SUPFAM" id="SSF55021">
    <property type="entry name" value="ACT-like"/>
    <property type="match status" value="1"/>
</dbReference>
<dbReference type="InterPro" id="IPR019455">
    <property type="entry name" value="Acetolactate_synth_ssu_C"/>
</dbReference>
<accession>A0A382XE19</accession>
<dbReference type="Gene3D" id="3.30.70.1150">
    <property type="entry name" value="ACT-like. Chain A, domain 2"/>
    <property type="match status" value="1"/>
</dbReference>